<keyword evidence="3" id="KW-1185">Reference proteome</keyword>
<keyword evidence="1" id="KW-0472">Membrane</keyword>
<evidence type="ECO:0000313" key="3">
    <source>
        <dbReference type="Proteomes" id="UP000269374"/>
    </source>
</evidence>
<evidence type="ECO:0000313" key="2">
    <source>
        <dbReference type="EMBL" id="AYG00172.1"/>
    </source>
</evidence>
<reference evidence="2 3" key="1">
    <citation type="submission" date="2018-09" db="EMBL/GenBank/DDBJ databases">
        <title>Genome sequencing of strain 1JSPR-7.</title>
        <authorList>
            <person name="Heo J."/>
            <person name="Kim S.-J."/>
            <person name="Kwon S.-W."/>
        </authorList>
    </citation>
    <scope>NUCLEOTIDE SEQUENCE [LARGE SCALE GENOMIC DNA]</scope>
    <source>
        <strain evidence="2 3">1JSPR-7</strain>
    </source>
</reference>
<gene>
    <name evidence="2" type="ORF">D7I46_03165</name>
</gene>
<dbReference type="KEGG" id="lact:D7I46_03165"/>
<sequence>MPVSLFMNHQGMMAGGGHWGVVNMIFGLILFFLIVKMIIGIGFMRKNRREERGGYKDKSMSLKENMERYHEAGLSDSDIKILRENLAEAKANIETWETHQKKDDDLQVVESVTGGLDSSKQTFRYIVQNPQELTKQNEFLYKNLPNMVKLTEKFIEMKKQSVRTDDIKRDLDETLLLIKTLSGAISKNYHEILMDDVNVIKHQVNFD</sequence>
<dbReference type="InterPro" id="IPR018770">
    <property type="entry name" value="ChloroindolylP_hydrolase"/>
</dbReference>
<dbReference type="RefSeq" id="WP_120771560.1">
    <property type="nucleotide sequence ID" value="NZ_CP032627.1"/>
</dbReference>
<dbReference type="EMBL" id="CP032627">
    <property type="protein sequence ID" value="AYG00172.1"/>
    <property type="molecule type" value="Genomic_DNA"/>
</dbReference>
<dbReference type="Pfam" id="PF10112">
    <property type="entry name" value="Halogen_Hydrol"/>
    <property type="match status" value="1"/>
</dbReference>
<dbReference type="GO" id="GO:0016787">
    <property type="term" value="F:hydrolase activity"/>
    <property type="evidence" value="ECO:0007669"/>
    <property type="project" value="UniProtKB-KW"/>
</dbReference>
<keyword evidence="1" id="KW-0812">Transmembrane</keyword>
<protein>
    <submittedName>
        <fullName evidence="2">5-bromo-4-chloroindolyl phosphate hydrolase</fullName>
    </submittedName>
</protein>
<keyword evidence="2" id="KW-0378">Hydrolase</keyword>
<dbReference type="AlphaFoldDB" id="A0A387BDM9"/>
<organism evidence="2 3">
    <name type="scientific">Lactococcus allomyrinae</name>
    <dbReference type="NCBI Taxonomy" id="2419773"/>
    <lineage>
        <taxon>Bacteria</taxon>
        <taxon>Bacillati</taxon>
        <taxon>Bacillota</taxon>
        <taxon>Bacilli</taxon>
        <taxon>Lactobacillales</taxon>
        <taxon>Streptococcaceae</taxon>
        <taxon>Lactococcus</taxon>
    </lineage>
</organism>
<name>A0A387BDM9_9LACT</name>
<dbReference type="OrthoDB" id="2243657at2"/>
<keyword evidence="1" id="KW-1133">Transmembrane helix</keyword>
<feature type="transmembrane region" description="Helical" evidence="1">
    <location>
        <begin position="20"/>
        <end position="43"/>
    </location>
</feature>
<dbReference type="Proteomes" id="UP000269374">
    <property type="component" value="Chromosome"/>
</dbReference>
<evidence type="ECO:0000256" key="1">
    <source>
        <dbReference type="SAM" id="Phobius"/>
    </source>
</evidence>
<accession>A0A387BDM9</accession>
<proteinExistence type="predicted"/>